<proteinExistence type="inferred from homology"/>
<organism evidence="8 9">
    <name type="scientific">Rhododendron williamsianum</name>
    <dbReference type="NCBI Taxonomy" id="262921"/>
    <lineage>
        <taxon>Eukaryota</taxon>
        <taxon>Viridiplantae</taxon>
        <taxon>Streptophyta</taxon>
        <taxon>Embryophyta</taxon>
        <taxon>Tracheophyta</taxon>
        <taxon>Spermatophyta</taxon>
        <taxon>Magnoliopsida</taxon>
        <taxon>eudicotyledons</taxon>
        <taxon>Gunneridae</taxon>
        <taxon>Pentapetalae</taxon>
        <taxon>asterids</taxon>
        <taxon>Ericales</taxon>
        <taxon>Ericaceae</taxon>
        <taxon>Ericoideae</taxon>
        <taxon>Rhodoreae</taxon>
        <taxon>Rhododendron</taxon>
    </lineage>
</organism>
<keyword evidence="5 7" id="KW-0472">Membrane</keyword>
<sequence>MLATPLNPALYQARNEIAAEQIFHKEASRVFQARPFHVECQNKAEVLYRAKTCVRIAELCRQYPHRLCYPSTCFRARTCGPRGANSCLAPVLEVLEEEEDPEELLFDDDATDTDHWDALSVGSEESVTGPYHGASGAGLLSAFAPNFISLVILRCVVGIGLGGFWTLGTVFEASLAWFVMPTLGWRWLLAFSAVPSSLLLLFYGLTPESPRRCPISGHQIELREKLDTSEDVRLLLPEKEEQYLPMLQIQMIKRTEFTFDFYLLPEVPGLLLSAATVDKFGRKLSMSAMFFLCSIFLLPLVFHQAPGLTTGLLFGARTCITATFTIVYIYAPEVKYGILLKICDSLQIIQSVDNYFCVDHGMVVRLDVLKHTRFFVFKLQIYPTSVRTTGVGVASSVGRVGGMVCPLVAVDLIHSCHQTAAIVIFEIVVFLSGTCVLFFPFETKGRELNDRVTVQNK</sequence>
<feature type="transmembrane region" description="Helical" evidence="7">
    <location>
        <begin position="288"/>
        <end position="305"/>
    </location>
</feature>
<keyword evidence="4 7" id="KW-1133">Transmembrane helix</keyword>
<evidence type="ECO:0000256" key="6">
    <source>
        <dbReference type="ARBA" id="ARBA00044504"/>
    </source>
</evidence>
<name>A0A6A4LC49_9ERIC</name>
<evidence type="ECO:0000256" key="2">
    <source>
        <dbReference type="ARBA" id="ARBA00022448"/>
    </source>
</evidence>
<dbReference type="InterPro" id="IPR036259">
    <property type="entry name" value="MFS_trans_sf"/>
</dbReference>
<evidence type="ECO:0000256" key="1">
    <source>
        <dbReference type="ARBA" id="ARBA00004141"/>
    </source>
</evidence>
<dbReference type="PANTHER" id="PTHR23511:SF5">
    <property type="entry name" value="MAJOR FACILITATOR-TYPE TRANSPORTER HXNZ-RELATED"/>
    <property type="match status" value="1"/>
</dbReference>
<feature type="transmembrane region" description="Helical" evidence="7">
    <location>
        <begin position="187"/>
        <end position="205"/>
    </location>
</feature>
<evidence type="ECO:0000256" key="5">
    <source>
        <dbReference type="ARBA" id="ARBA00023136"/>
    </source>
</evidence>
<dbReference type="SUPFAM" id="SSF103473">
    <property type="entry name" value="MFS general substrate transporter"/>
    <property type="match status" value="1"/>
</dbReference>
<accession>A0A6A4LC49</accession>
<feature type="non-terminal residue" evidence="8">
    <location>
        <position position="1"/>
    </location>
</feature>
<feature type="transmembrane region" description="Helical" evidence="7">
    <location>
        <begin position="147"/>
        <end position="167"/>
    </location>
</feature>
<keyword evidence="3 7" id="KW-0812">Transmembrane</keyword>
<evidence type="ECO:0000256" key="7">
    <source>
        <dbReference type="SAM" id="Phobius"/>
    </source>
</evidence>
<feature type="transmembrane region" description="Helical" evidence="7">
    <location>
        <begin position="311"/>
        <end position="331"/>
    </location>
</feature>
<protein>
    <recommendedName>
        <fullName evidence="10">Major facilitator superfamily (MFS) profile domain-containing protein</fullName>
    </recommendedName>
</protein>
<evidence type="ECO:0000313" key="9">
    <source>
        <dbReference type="Proteomes" id="UP000428333"/>
    </source>
</evidence>
<comment type="subcellular location">
    <subcellularLocation>
        <location evidence="1">Membrane</location>
        <topology evidence="1">Multi-pass membrane protein</topology>
    </subcellularLocation>
</comment>
<comment type="caution">
    <text evidence="8">The sequence shown here is derived from an EMBL/GenBank/DDBJ whole genome shotgun (WGS) entry which is preliminary data.</text>
</comment>
<evidence type="ECO:0008006" key="10">
    <source>
        <dbReference type="Google" id="ProtNLM"/>
    </source>
</evidence>
<gene>
    <name evidence="8" type="ORF">C3L33_15798</name>
</gene>
<dbReference type="GO" id="GO:0016020">
    <property type="term" value="C:membrane"/>
    <property type="evidence" value="ECO:0007669"/>
    <property type="project" value="UniProtKB-SubCell"/>
</dbReference>
<reference evidence="8 9" key="1">
    <citation type="journal article" date="2019" name="Genome Biol. Evol.">
        <title>The Rhododendron genome and chromosomal organization provide insight into shared whole-genome duplications across the heath family (Ericaceae).</title>
        <authorList>
            <person name="Soza V.L."/>
            <person name="Lindsley D."/>
            <person name="Waalkes A."/>
            <person name="Ramage E."/>
            <person name="Patwardhan R.P."/>
            <person name="Burton J.N."/>
            <person name="Adey A."/>
            <person name="Kumar A."/>
            <person name="Qiu R."/>
            <person name="Shendure J."/>
            <person name="Hall B."/>
        </authorList>
    </citation>
    <scope>NUCLEOTIDE SEQUENCE [LARGE SCALE GENOMIC DNA]</scope>
    <source>
        <strain evidence="8">RSF 1966-606</strain>
    </source>
</reference>
<comment type="similarity">
    <text evidence="6">Belongs to the major facilitator superfamily. Phosphate:H(+) symporter (TC 2.A.1.9) family.</text>
</comment>
<keyword evidence="2" id="KW-0813">Transport</keyword>
<dbReference type="Proteomes" id="UP000428333">
    <property type="component" value="Linkage Group LG09"/>
</dbReference>
<evidence type="ECO:0000313" key="8">
    <source>
        <dbReference type="EMBL" id="KAE9452297.1"/>
    </source>
</evidence>
<dbReference type="PANTHER" id="PTHR23511">
    <property type="entry name" value="SYNAPTIC VESICLE GLYCOPROTEIN 2"/>
    <property type="match status" value="1"/>
</dbReference>
<keyword evidence="9" id="KW-1185">Reference proteome</keyword>
<dbReference type="Gene3D" id="1.20.1250.20">
    <property type="entry name" value="MFS general substrate transporter like domains"/>
    <property type="match status" value="2"/>
</dbReference>
<evidence type="ECO:0000256" key="4">
    <source>
        <dbReference type="ARBA" id="ARBA00022989"/>
    </source>
</evidence>
<dbReference type="OrthoDB" id="4139357at2759"/>
<dbReference type="AlphaFoldDB" id="A0A6A4LC49"/>
<dbReference type="EMBL" id="QEFC01002429">
    <property type="protein sequence ID" value="KAE9452297.1"/>
    <property type="molecule type" value="Genomic_DNA"/>
</dbReference>
<evidence type="ECO:0000256" key="3">
    <source>
        <dbReference type="ARBA" id="ARBA00022692"/>
    </source>
</evidence>
<feature type="transmembrane region" description="Helical" evidence="7">
    <location>
        <begin position="420"/>
        <end position="441"/>
    </location>
</feature>